<keyword evidence="14" id="KW-0378">Hydrolase</keyword>
<sequence>MEAEGTAIKRQIHDEGRCVGTDVESSSKNRKSSADDDPSSLDASYRNSNKGVLLMDMFHISAGASKDTRIKCPYLGTINRHLLDFDFEKLCSISLSNRHIYACLICGKYFQGRGKNTHAYTHAVEESHYVFMNLEDCKIYCLPDNYLVEDASLNDIVNFLKPRFTKEYIESIDTKVVYGKALDGTDFIPGCIGLNNLKKTDFFNVVIQALCCISTIRNYLLLLDVGRIQPPDPVITTLVELVKKIFNTKNFKGIVSPHEFLQAVGVASGGTYKIGTQGDPVALMSWLFNRLHSRLKSKKTYDSVISKAFGGELVIFTLDDQQWKEQIAPFRMLTLDVPNAPIFKDEHENNVIPTASIFQLLAKFDGMTEHTSSKGSLCRYRLWKLPEYLVINIKRFTRNNFFLEKNPTIISFPMKNLDLADYLDERAAKDDNGSTRYDLVCNVCHQGSPTAGSYKIYTHHLPSGDWYELDDLLVTSVLPQFVAQSESYIQVYRRQKGGSGTAPDEMEENIDMFG</sequence>
<dbReference type="GO" id="GO:0008270">
    <property type="term" value="F:zinc ion binding"/>
    <property type="evidence" value="ECO:0007669"/>
    <property type="project" value="UniProtKB-KW"/>
</dbReference>
<dbReference type="InterPro" id="IPR001607">
    <property type="entry name" value="Znf_UBP"/>
</dbReference>
<evidence type="ECO:0000313" key="15">
    <source>
        <dbReference type="Proteomes" id="UP001230268"/>
    </source>
</evidence>
<protein>
    <submittedName>
        <fullName evidence="14">Ubiquitin carboxyl-terminal hydrolase like protein</fullName>
    </submittedName>
</protein>
<evidence type="ECO:0000256" key="1">
    <source>
        <dbReference type="ARBA" id="ARBA00004123"/>
    </source>
</evidence>
<evidence type="ECO:0000259" key="12">
    <source>
        <dbReference type="PROSITE" id="PS50235"/>
    </source>
</evidence>
<dbReference type="GO" id="GO:0016579">
    <property type="term" value="P:protein deubiquitination"/>
    <property type="evidence" value="ECO:0007669"/>
    <property type="project" value="InterPro"/>
</dbReference>
<dbReference type="GO" id="GO:0005681">
    <property type="term" value="C:spliceosomal complex"/>
    <property type="evidence" value="ECO:0007669"/>
    <property type="project" value="UniProtKB-KW"/>
</dbReference>
<dbReference type="Gene3D" id="3.90.70.10">
    <property type="entry name" value="Cysteine proteinases"/>
    <property type="match status" value="1"/>
</dbReference>
<name>A0AAD8PE95_BABGI</name>
<evidence type="ECO:0000256" key="7">
    <source>
        <dbReference type="ARBA" id="ARBA00022833"/>
    </source>
</evidence>
<proteinExistence type="inferred from homology"/>
<keyword evidence="9" id="KW-0539">Nucleus</keyword>
<evidence type="ECO:0000256" key="2">
    <source>
        <dbReference type="ARBA" id="ARBA00009085"/>
    </source>
</evidence>
<evidence type="ECO:0000256" key="10">
    <source>
        <dbReference type="PROSITE-ProRule" id="PRU00502"/>
    </source>
</evidence>
<feature type="domain" description="UBP-type" evidence="13">
    <location>
        <begin position="70"/>
        <end position="167"/>
    </location>
</feature>
<dbReference type="SUPFAM" id="SSF54001">
    <property type="entry name" value="Cysteine proteinases"/>
    <property type="match status" value="1"/>
</dbReference>
<dbReference type="Pfam" id="PF00443">
    <property type="entry name" value="UCH"/>
    <property type="match status" value="1"/>
</dbReference>
<evidence type="ECO:0000256" key="4">
    <source>
        <dbReference type="ARBA" id="ARBA00022723"/>
    </source>
</evidence>
<dbReference type="InterPro" id="IPR001394">
    <property type="entry name" value="Peptidase_C19_UCH"/>
</dbReference>
<dbReference type="AlphaFoldDB" id="A0AAD8PE95"/>
<dbReference type="PROSITE" id="PS50235">
    <property type="entry name" value="USP_3"/>
    <property type="match status" value="1"/>
</dbReference>
<dbReference type="Proteomes" id="UP001230268">
    <property type="component" value="Unassembled WGS sequence"/>
</dbReference>
<evidence type="ECO:0000313" key="14">
    <source>
        <dbReference type="EMBL" id="KAK1443627.1"/>
    </source>
</evidence>
<keyword evidence="3" id="KW-0507">mRNA processing</keyword>
<dbReference type="SMART" id="SM00290">
    <property type="entry name" value="ZnF_UBP"/>
    <property type="match status" value="1"/>
</dbReference>
<evidence type="ECO:0000256" key="3">
    <source>
        <dbReference type="ARBA" id="ARBA00022664"/>
    </source>
</evidence>
<dbReference type="FunFam" id="3.30.40.10:FF:000068">
    <property type="entry name" value="U4/U6.U5 tri-snRNP-associated protein 2"/>
    <property type="match status" value="1"/>
</dbReference>
<keyword evidence="7" id="KW-0862">Zinc</keyword>
<keyword evidence="5" id="KW-0747">Spliceosome</keyword>
<evidence type="ECO:0000256" key="6">
    <source>
        <dbReference type="ARBA" id="ARBA00022771"/>
    </source>
</evidence>
<reference evidence="14" key="1">
    <citation type="submission" date="2023-08" db="EMBL/GenBank/DDBJ databases">
        <title>Draft sequence of the Babesia gibsoni genome.</title>
        <authorList>
            <person name="Yamagishi J.Y."/>
            <person name="Xuan X.X."/>
        </authorList>
    </citation>
    <scope>NUCLEOTIDE SEQUENCE</scope>
    <source>
        <strain evidence="14">Azabu</strain>
    </source>
</reference>
<gene>
    <name evidence="14" type="ORF">BgAZ_205030</name>
</gene>
<dbReference type="InterPro" id="IPR050185">
    <property type="entry name" value="Ub_carboxyl-term_hydrolase"/>
</dbReference>
<evidence type="ECO:0000259" key="13">
    <source>
        <dbReference type="PROSITE" id="PS50271"/>
    </source>
</evidence>
<dbReference type="InterPro" id="IPR033809">
    <property type="entry name" value="USP39"/>
</dbReference>
<evidence type="ECO:0000256" key="8">
    <source>
        <dbReference type="ARBA" id="ARBA00023187"/>
    </source>
</evidence>
<dbReference type="CDD" id="cd02669">
    <property type="entry name" value="Peptidase_C19M"/>
    <property type="match status" value="1"/>
</dbReference>
<dbReference type="PANTHER" id="PTHR21646:SF16">
    <property type="entry name" value="U4_U6.U5 TRI-SNRNP-ASSOCIATED PROTEIN 2"/>
    <property type="match status" value="1"/>
</dbReference>
<organism evidence="14 15">
    <name type="scientific">Babesia gibsoni</name>
    <dbReference type="NCBI Taxonomy" id="33632"/>
    <lineage>
        <taxon>Eukaryota</taxon>
        <taxon>Sar</taxon>
        <taxon>Alveolata</taxon>
        <taxon>Apicomplexa</taxon>
        <taxon>Aconoidasida</taxon>
        <taxon>Piroplasmida</taxon>
        <taxon>Babesiidae</taxon>
        <taxon>Babesia</taxon>
    </lineage>
</organism>
<evidence type="ECO:0000256" key="5">
    <source>
        <dbReference type="ARBA" id="ARBA00022728"/>
    </source>
</evidence>
<dbReference type="EMBL" id="JAVEPI010000002">
    <property type="protein sequence ID" value="KAK1443627.1"/>
    <property type="molecule type" value="Genomic_DNA"/>
</dbReference>
<keyword evidence="8" id="KW-0508">mRNA splicing</keyword>
<comment type="similarity">
    <text evidence="2">Belongs to the peptidase C19 family.</text>
</comment>
<comment type="caution">
    <text evidence="14">The sequence shown here is derived from an EMBL/GenBank/DDBJ whole genome shotgun (WGS) entry which is preliminary data.</text>
</comment>
<comment type="subcellular location">
    <subcellularLocation>
        <location evidence="1">Nucleus</location>
    </subcellularLocation>
</comment>
<dbReference type="InterPro" id="IPR038765">
    <property type="entry name" value="Papain-like_cys_pep_sf"/>
</dbReference>
<dbReference type="SUPFAM" id="SSF57850">
    <property type="entry name" value="RING/U-box"/>
    <property type="match status" value="1"/>
</dbReference>
<dbReference type="InterPro" id="IPR013083">
    <property type="entry name" value="Znf_RING/FYVE/PHD"/>
</dbReference>
<feature type="region of interest" description="Disordered" evidence="11">
    <location>
        <begin position="1"/>
        <end position="43"/>
    </location>
</feature>
<accession>A0AAD8PE95</accession>
<keyword evidence="6 10" id="KW-0863">Zinc-finger</keyword>
<dbReference type="GO" id="GO:0000245">
    <property type="term" value="P:spliceosomal complex assembly"/>
    <property type="evidence" value="ECO:0007669"/>
    <property type="project" value="InterPro"/>
</dbReference>
<evidence type="ECO:0000256" key="9">
    <source>
        <dbReference type="ARBA" id="ARBA00023242"/>
    </source>
</evidence>
<dbReference type="PROSITE" id="PS50271">
    <property type="entry name" value="ZF_UBP"/>
    <property type="match status" value="1"/>
</dbReference>
<keyword evidence="4" id="KW-0479">Metal-binding</keyword>
<evidence type="ECO:0000256" key="11">
    <source>
        <dbReference type="SAM" id="MobiDB-lite"/>
    </source>
</evidence>
<dbReference type="Gene3D" id="3.30.40.10">
    <property type="entry name" value="Zinc/RING finger domain, C3HC4 (zinc finger)"/>
    <property type="match status" value="1"/>
</dbReference>
<keyword evidence="15" id="KW-1185">Reference proteome</keyword>
<dbReference type="InterPro" id="IPR028889">
    <property type="entry name" value="USP"/>
</dbReference>
<dbReference type="GO" id="GO:0004843">
    <property type="term" value="F:cysteine-type deubiquitinase activity"/>
    <property type="evidence" value="ECO:0007669"/>
    <property type="project" value="InterPro"/>
</dbReference>
<dbReference type="Pfam" id="PF02148">
    <property type="entry name" value="zf-UBP"/>
    <property type="match status" value="1"/>
</dbReference>
<dbReference type="PANTHER" id="PTHR21646">
    <property type="entry name" value="UBIQUITIN CARBOXYL-TERMINAL HYDROLASE"/>
    <property type="match status" value="1"/>
</dbReference>
<feature type="domain" description="USP" evidence="12">
    <location>
        <begin position="192"/>
        <end position="495"/>
    </location>
</feature>